<sequence>MVVLTTFCLYAAKETAKGPRLRDVGRFMDRLRLNIHGGTGGTGYPRYGGIGGSGGNVYLKAIEKMELKDVVKNYPDKRIKAGHGQNSKSTQILGSPGTDITVKVPVGVSVYNGQNHLIGDLIKPNDKILVVRGGQGGNPRNQYHGQKGEVDNITLNLKLIADVGFVGTEDIAAALIAAMTTYTAAVAKSCSGGSLSEAAQIMRAATHLSQQLASLASPSCMSCDTPVSTGAPTGELRDAQIRSRSSGFYHRALSRRPEIVRGTILMRQLYPVPTCPLSDIKLHWCTSSMGHRSSRAPQQNASPAALKSTSNAEPVLRLFAGIRRHNIIARGRGRSSDSEV</sequence>
<gene>
    <name evidence="2" type="ORF">HPB51_014452</name>
</gene>
<proteinExistence type="predicted"/>
<evidence type="ECO:0000313" key="2">
    <source>
        <dbReference type="EMBL" id="KAH8009316.1"/>
    </source>
</evidence>
<dbReference type="VEuPathDB" id="VectorBase:LOC119178250"/>
<dbReference type="Proteomes" id="UP000821866">
    <property type="component" value="Chromosome 9"/>
</dbReference>
<feature type="domain" description="Obg" evidence="1">
    <location>
        <begin position="25"/>
        <end position="160"/>
    </location>
</feature>
<dbReference type="SUPFAM" id="SSF82051">
    <property type="entry name" value="Obg GTP-binding protein N-terminal domain"/>
    <property type="match status" value="1"/>
</dbReference>
<dbReference type="InterPro" id="IPR045086">
    <property type="entry name" value="OBG_GTPase"/>
</dbReference>
<reference evidence="2" key="2">
    <citation type="submission" date="2021-09" db="EMBL/GenBank/DDBJ databases">
        <authorList>
            <person name="Jia N."/>
            <person name="Wang J."/>
            <person name="Shi W."/>
            <person name="Du L."/>
            <person name="Sun Y."/>
            <person name="Zhan W."/>
            <person name="Jiang J."/>
            <person name="Wang Q."/>
            <person name="Zhang B."/>
            <person name="Ji P."/>
            <person name="Sakyi L.B."/>
            <person name="Cui X."/>
            <person name="Yuan T."/>
            <person name="Jiang B."/>
            <person name="Yang W."/>
            <person name="Lam T.T.-Y."/>
            <person name="Chang Q."/>
            <person name="Ding S."/>
            <person name="Wang X."/>
            <person name="Zhu J."/>
            <person name="Ruan X."/>
            <person name="Zhao L."/>
            <person name="Wei J."/>
            <person name="Que T."/>
            <person name="Du C."/>
            <person name="Cheng J."/>
            <person name="Dai P."/>
            <person name="Han X."/>
            <person name="Huang E."/>
            <person name="Gao Y."/>
            <person name="Liu J."/>
            <person name="Shao H."/>
            <person name="Ye R."/>
            <person name="Li L."/>
            <person name="Wei W."/>
            <person name="Wang X."/>
            <person name="Wang C."/>
            <person name="Huo Q."/>
            <person name="Li W."/>
            <person name="Guo W."/>
            <person name="Chen H."/>
            <person name="Chen S."/>
            <person name="Zhou L."/>
            <person name="Zhou L."/>
            <person name="Ni X."/>
            <person name="Tian J."/>
            <person name="Zhou Y."/>
            <person name="Sheng Y."/>
            <person name="Liu T."/>
            <person name="Pan Y."/>
            <person name="Xia L."/>
            <person name="Li J."/>
            <person name="Zhao F."/>
            <person name="Cao W."/>
        </authorList>
    </citation>
    <scope>NUCLEOTIDE SEQUENCE</scope>
    <source>
        <strain evidence="2">Rmic-2018</strain>
        <tissue evidence="2">Larvae</tissue>
    </source>
</reference>
<dbReference type="Pfam" id="PF01018">
    <property type="entry name" value="GTP1_OBG"/>
    <property type="match status" value="1"/>
</dbReference>
<dbReference type="PANTHER" id="PTHR11702:SF43">
    <property type="entry name" value="GTP-BINDING PROTEIN 10"/>
    <property type="match status" value="1"/>
</dbReference>
<dbReference type="PANTHER" id="PTHR11702">
    <property type="entry name" value="DEVELOPMENTALLY REGULATED GTP-BINDING PROTEIN-RELATED"/>
    <property type="match status" value="1"/>
</dbReference>
<accession>A0A9J6D5E9</accession>
<dbReference type="GO" id="GO:0005525">
    <property type="term" value="F:GTP binding"/>
    <property type="evidence" value="ECO:0007669"/>
    <property type="project" value="InterPro"/>
</dbReference>
<dbReference type="EMBL" id="JABSTU010000011">
    <property type="protein sequence ID" value="KAH8009316.1"/>
    <property type="molecule type" value="Genomic_DNA"/>
</dbReference>
<dbReference type="Gene3D" id="2.70.210.12">
    <property type="entry name" value="GTP1/OBG domain"/>
    <property type="match status" value="1"/>
</dbReference>
<name>A0A9J6D5E9_RHIMP</name>
<evidence type="ECO:0000313" key="3">
    <source>
        <dbReference type="Proteomes" id="UP000821866"/>
    </source>
</evidence>
<protein>
    <recommendedName>
        <fullName evidence="1">Obg domain-containing protein</fullName>
    </recommendedName>
</protein>
<dbReference type="AlphaFoldDB" id="A0A9J6D5E9"/>
<dbReference type="GO" id="GO:0003924">
    <property type="term" value="F:GTPase activity"/>
    <property type="evidence" value="ECO:0007669"/>
    <property type="project" value="InterPro"/>
</dbReference>
<reference evidence="2" key="1">
    <citation type="journal article" date="2020" name="Cell">
        <title>Large-Scale Comparative Analyses of Tick Genomes Elucidate Their Genetic Diversity and Vector Capacities.</title>
        <authorList>
            <consortium name="Tick Genome and Microbiome Consortium (TIGMIC)"/>
            <person name="Jia N."/>
            <person name="Wang J."/>
            <person name="Shi W."/>
            <person name="Du L."/>
            <person name="Sun Y."/>
            <person name="Zhan W."/>
            <person name="Jiang J.F."/>
            <person name="Wang Q."/>
            <person name="Zhang B."/>
            <person name="Ji P."/>
            <person name="Bell-Sakyi L."/>
            <person name="Cui X.M."/>
            <person name="Yuan T.T."/>
            <person name="Jiang B.G."/>
            <person name="Yang W.F."/>
            <person name="Lam T.T."/>
            <person name="Chang Q.C."/>
            <person name="Ding S.J."/>
            <person name="Wang X.J."/>
            <person name="Zhu J.G."/>
            <person name="Ruan X.D."/>
            <person name="Zhao L."/>
            <person name="Wei J.T."/>
            <person name="Ye R.Z."/>
            <person name="Que T.C."/>
            <person name="Du C.H."/>
            <person name="Zhou Y.H."/>
            <person name="Cheng J.X."/>
            <person name="Dai P.F."/>
            <person name="Guo W.B."/>
            <person name="Han X.H."/>
            <person name="Huang E.J."/>
            <person name="Li L.F."/>
            <person name="Wei W."/>
            <person name="Gao Y.C."/>
            <person name="Liu J.Z."/>
            <person name="Shao H.Z."/>
            <person name="Wang X."/>
            <person name="Wang C.C."/>
            <person name="Yang T.C."/>
            <person name="Huo Q.B."/>
            <person name="Li W."/>
            <person name="Chen H.Y."/>
            <person name="Chen S.E."/>
            <person name="Zhou L.G."/>
            <person name="Ni X.B."/>
            <person name="Tian J.H."/>
            <person name="Sheng Y."/>
            <person name="Liu T."/>
            <person name="Pan Y.S."/>
            <person name="Xia L.Y."/>
            <person name="Li J."/>
            <person name="Zhao F."/>
            <person name="Cao W.C."/>
        </authorList>
    </citation>
    <scope>NUCLEOTIDE SEQUENCE</scope>
    <source>
        <strain evidence="2">Rmic-2018</strain>
    </source>
</reference>
<dbReference type="GO" id="GO:0042254">
    <property type="term" value="P:ribosome biogenesis"/>
    <property type="evidence" value="ECO:0007669"/>
    <property type="project" value="UniProtKB-UniRule"/>
</dbReference>
<organism evidence="2 3">
    <name type="scientific">Rhipicephalus microplus</name>
    <name type="common">Cattle tick</name>
    <name type="synonym">Boophilus microplus</name>
    <dbReference type="NCBI Taxonomy" id="6941"/>
    <lineage>
        <taxon>Eukaryota</taxon>
        <taxon>Metazoa</taxon>
        <taxon>Ecdysozoa</taxon>
        <taxon>Arthropoda</taxon>
        <taxon>Chelicerata</taxon>
        <taxon>Arachnida</taxon>
        <taxon>Acari</taxon>
        <taxon>Parasitiformes</taxon>
        <taxon>Ixodida</taxon>
        <taxon>Ixodoidea</taxon>
        <taxon>Ixodidae</taxon>
        <taxon>Rhipicephalinae</taxon>
        <taxon>Rhipicephalus</taxon>
        <taxon>Boophilus</taxon>
    </lineage>
</organism>
<evidence type="ECO:0000259" key="1">
    <source>
        <dbReference type="PROSITE" id="PS51883"/>
    </source>
</evidence>
<dbReference type="GO" id="GO:0005739">
    <property type="term" value="C:mitochondrion"/>
    <property type="evidence" value="ECO:0007669"/>
    <property type="project" value="TreeGrafter"/>
</dbReference>
<dbReference type="InterPro" id="IPR036726">
    <property type="entry name" value="GTP1_OBG_dom_sf"/>
</dbReference>
<comment type="caution">
    <text evidence="2">The sequence shown here is derived from an EMBL/GenBank/DDBJ whole genome shotgun (WGS) entry which is preliminary data.</text>
</comment>
<dbReference type="PROSITE" id="PS51883">
    <property type="entry name" value="OBG"/>
    <property type="match status" value="1"/>
</dbReference>
<dbReference type="InterPro" id="IPR006169">
    <property type="entry name" value="GTP1_OBG_dom"/>
</dbReference>
<keyword evidence="3" id="KW-1185">Reference proteome</keyword>